<sequence>MTHYTILPEEAYWEQAEEQEAYGEIELQGVLMQIRIEPGNRATIVRLLRCSLDDYLNPDFAPGRQIMFYPALQKKD</sequence>
<proteinExistence type="predicted"/>
<dbReference type="Proteomes" id="UP001597262">
    <property type="component" value="Unassembled WGS sequence"/>
</dbReference>
<keyword evidence="2" id="KW-1185">Reference proteome</keyword>
<protein>
    <submittedName>
        <fullName evidence="1">YlzJ-like family protein</fullName>
    </submittedName>
</protein>
<organism evidence="1 2">
    <name type="scientific">Paenibacillus puldeungensis</name>
    <dbReference type="NCBI Taxonomy" id="696536"/>
    <lineage>
        <taxon>Bacteria</taxon>
        <taxon>Bacillati</taxon>
        <taxon>Bacillota</taxon>
        <taxon>Bacilli</taxon>
        <taxon>Bacillales</taxon>
        <taxon>Paenibacillaceae</taxon>
        <taxon>Paenibacillus</taxon>
    </lineage>
</organism>
<dbReference type="InterPro" id="IPR025619">
    <property type="entry name" value="YlzJ"/>
</dbReference>
<gene>
    <name evidence="1" type="ORF">ACFQ3W_13230</name>
</gene>
<evidence type="ECO:0000313" key="1">
    <source>
        <dbReference type="EMBL" id="MFD1177253.1"/>
    </source>
</evidence>
<dbReference type="RefSeq" id="WP_379319693.1">
    <property type="nucleotide sequence ID" value="NZ_JBHTLM010000008.1"/>
</dbReference>
<evidence type="ECO:0000313" key="2">
    <source>
        <dbReference type="Proteomes" id="UP001597262"/>
    </source>
</evidence>
<reference evidence="2" key="1">
    <citation type="journal article" date="2019" name="Int. J. Syst. Evol. Microbiol.">
        <title>The Global Catalogue of Microorganisms (GCM) 10K type strain sequencing project: providing services to taxonomists for standard genome sequencing and annotation.</title>
        <authorList>
            <consortium name="The Broad Institute Genomics Platform"/>
            <consortium name="The Broad Institute Genome Sequencing Center for Infectious Disease"/>
            <person name="Wu L."/>
            <person name="Ma J."/>
        </authorList>
    </citation>
    <scope>NUCLEOTIDE SEQUENCE [LARGE SCALE GENOMIC DNA]</scope>
    <source>
        <strain evidence="2">CCUG 59189</strain>
    </source>
</reference>
<comment type="caution">
    <text evidence="1">The sequence shown here is derived from an EMBL/GenBank/DDBJ whole genome shotgun (WGS) entry which is preliminary data.</text>
</comment>
<dbReference type="EMBL" id="JBHTLM010000008">
    <property type="protein sequence ID" value="MFD1177253.1"/>
    <property type="molecule type" value="Genomic_DNA"/>
</dbReference>
<dbReference type="Pfam" id="PF14035">
    <property type="entry name" value="YlzJ"/>
    <property type="match status" value="1"/>
</dbReference>
<name>A0ABW3RXJ5_9BACL</name>
<accession>A0ABW3RXJ5</accession>